<dbReference type="CDD" id="cd18186">
    <property type="entry name" value="BTB_POZ_ZBTB_KLHL-like"/>
    <property type="match status" value="1"/>
</dbReference>
<evidence type="ECO:0000313" key="4">
    <source>
        <dbReference type="Proteomes" id="UP000215289"/>
    </source>
</evidence>
<evidence type="ECO:0000313" key="3">
    <source>
        <dbReference type="EMBL" id="RLM00041.1"/>
    </source>
</evidence>
<dbReference type="PROSITE" id="PS50097">
    <property type="entry name" value="BTB"/>
    <property type="match status" value="1"/>
</dbReference>
<reference evidence="3 4" key="1">
    <citation type="submission" date="2018-08" db="EMBL/GenBank/DDBJ databases">
        <title>Draft genome sequences of two Aspergillus turcosus clinical strains isolated from bronchoalveolar lavage fluid: one azole-susceptible and the other azole-resistant.</title>
        <authorList>
            <person name="Parent-Michaud M."/>
            <person name="Dufresne P.J."/>
            <person name="Fournier E."/>
            <person name="Martineau C."/>
            <person name="Moreira S."/>
            <person name="Perkins V."/>
            <person name="De Repentigny L."/>
            <person name="Dufresne S.F."/>
        </authorList>
    </citation>
    <scope>NUCLEOTIDE SEQUENCE [LARGE SCALE GENOMIC DNA]</scope>
    <source>
        <strain evidence="3">HMR AF 1038</strain>
    </source>
</reference>
<dbReference type="Proteomes" id="UP000215289">
    <property type="component" value="Unassembled WGS sequence"/>
</dbReference>
<evidence type="ECO:0000256" key="1">
    <source>
        <dbReference type="SAM" id="MobiDB-lite"/>
    </source>
</evidence>
<feature type="domain" description="BTB" evidence="2">
    <location>
        <begin position="21"/>
        <end position="88"/>
    </location>
</feature>
<dbReference type="PANTHER" id="PTHR47843">
    <property type="entry name" value="BTB DOMAIN-CONTAINING PROTEIN-RELATED"/>
    <property type="match status" value="1"/>
</dbReference>
<dbReference type="PANTHER" id="PTHR47843:SF2">
    <property type="entry name" value="BTB DOMAIN-CONTAINING PROTEIN"/>
    <property type="match status" value="1"/>
</dbReference>
<proteinExistence type="predicted"/>
<dbReference type="AlphaFoldDB" id="A0A421DD48"/>
<evidence type="ECO:0000259" key="2">
    <source>
        <dbReference type="PROSITE" id="PS50097"/>
    </source>
</evidence>
<organism evidence="3 4">
    <name type="scientific">Aspergillus turcosus</name>
    <dbReference type="NCBI Taxonomy" id="1245748"/>
    <lineage>
        <taxon>Eukaryota</taxon>
        <taxon>Fungi</taxon>
        <taxon>Dikarya</taxon>
        <taxon>Ascomycota</taxon>
        <taxon>Pezizomycotina</taxon>
        <taxon>Eurotiomycetes</taxon>
        <taxon>Eurotiomycetidae</taxon>
        <taxon>Eurotiales</taxon>
        <taxon>Aspergillaceae</taxon>
        <taxon>Aspergillus</taxon>
        <taxon>Aspergillus subgen. Fumigati</taxon>
    </lineage>
</organism>
<dbReference type="Gene3D" id="3.30.710.10">
    <property type="entry name" value="Potassium Channel Kv1.1, Chain A"/>
    <property type="match status" value="1"/>
</dbReference>
<dbReference type="Pfam" id="PF00651">
    <property type="entry name" value="BTB"/>
    <property type="match status" value="1"/>
</dbReference>
<feature type="compositionally biased region" description="Basic and acidic residues" evidence="1">
    <location>
        <begin position="201"/>
        <end position="218"/>
    </location>
</feature>
<gene>
    <name evidence="3" type="ORF">CFD26_108239</name>
</gene>
<dbReference type="SUPFAM" id="SSF54695">
    <property type="entry name" value="POZ domain"/>
    <property type="match status" value="1"/>
</dbReference>
<feature type="region of interest" description="Disordered" evidence="1">
    <location>
        <begin position="201"/>
        <end position="231"/>
    </location>
</feature>
<dbReference type="InterPro" id="IPR011333">
    <property type="entry name" value="SKP1/BTB/POZ_sf"/>
</dbReference>
<protein>
    <recommendedName>
        <fullName evidence="2">BTB domain-containing protein</fullName>
    </recommendedName>
</protein>
<dbReference type="EMBL" id="NIDN02000021">
    <property type="protein sequence ID" value="RLM00041.1"/>
    <property type="molecule type" value="Genomic_DNA"/>
</dbReference>
<dbReference type="STRING" id="1245748.A0A421DD48"/>
<comment type="caution">
    <text evidence="3">The sequence shown here is derived from an EMBL/GenBank/DDBJ whole genome shotgun (WGS) entry which is preliminary data.</text>
</comment>
<dbReference type="OrthoDB" id="1022638at2759"/>
<accession>A0A421DD48</accession>
<sequence>MCSKRIRTSKDESSNLRGRTVDVVVGAQQEVFSVHETLIRASSSFFDKAMAGDWKESQQRTIHLPDDDSEIFAVYVHWLYCGTLPVFSDEPGAPARAEYLALVKAYVLGDKMLDFRFQNTAIDGIVEKSQSVAKDGNCWYPNGELIKYAFENTNESAPIRELLVDMYVNWAHAKWIRKWAHCLPQPFLLELAFRLLDRRERPKESREACRYHTRRSDEGNSPEKLPSSTKK</sequence>
<keyword evidence="4" id="KW-1185">Reference proteome</keyword>
<dbReference type="InterPro" id="IPR000210">
    <property type="entry name" value="BTB/POZ_dom"/>
</dbReference>
<name>A0A421DD48_9EURO</name>